<evidence type="ECO:0000256" key="7">
    <source>
        <dbReference type="ARBA" id="ARBA00023015"/>
    </source>
</evidence>
<evidence type="ECO:0000256" key="5">
    <source>
        <dbReference type="ARBA" id="ARBA00022723"/>
    </source>
</evidence>
<comment type="cofactor">
    <cofactor evidence="10">
        <name>Zn(2+)</name>
        <dbReference type="ChEBI" id="CHEBI:29105"/>
    </cofactor>
    <text evidence="10">Binds 1 zinc ion per subunit.</text>
</comment>
<evidence type="ECO:0000256" key="2">
    <source>
        <dbReference type="ARBA" id="ARBA00007957"/>
    </source>
</evidence>
<dbReference type="GO" id="GO:1900376">
    <property type="term" value="P:regulation of secondary metabolite biosynthetic process"/>
    <property type="evidence" value="ECO:0007669"/>
    <property type="project" value="TreeGrafter"/>
</dbReference>
<dbReference type="InterPro" id="IPR036390">
    <property type="entry name" value="WH_DNA-bd_sf"/>
</dbReference>
<dbReference type="STRING" id="1703779.AMJ83_01130"/>
<dbReference type="GO" id="GO:0008270">
    <property type="term" value="F:zinc ion binding"/>
    <property type="evidence" value="ECO:0007669"/>
    <property type="project" value="TreeGrafter"/>
</dbReference>
<evidence type="ECO:0000256" key="3">
    <source>
        <dbReference type="ARBA" id="ARBA00022490"/>
    </source>
</evidence>
<dbReference type="GO" id="GO:0005737">
    <property type="term" value="C:cytoplasm"/>
    <property type="evidence" value="ECO:0007669"/>
    <property type="project" value="UniProtKB-SubCell"/>
</dbReference>
<dbReference type="SUPFAM" id="SSF46785">
    <property type="entry name" value="Winged helix' DNA-binding domain"/>
    <property type="match status" value="1"/>
</dbReference>
<dbReference type="EMBL" id="LJUJ01000001">
    <property type="protein sequence ID" value="KPK64815.1"/>
    <property type="molecule type" value="Genomic_DNA"/>
</dbReference>
<dbReference type="Pfam" id="PF01475">
    <property type="entry name" value="FUR"/>
    <property type="match status" value="1"/>
</dbReference>
<evidence type="ECO:0000256" key="8">
    <source>
        <dbReference type="ARBA" id="ARBA00023125"/>
    </source>
</evidence>
<dbReference type="PANTHER" id="PTHR33202:SF8">
    <property type="entry name" value="PEROXIDE-RESPONSIVE REPRESSOR PERR"/>
    <property type="match status" value="1"/>
</dbReference>
<dbReference type="Gene3D" id="3.30.1490.190">
    <property type="match status" value="1"/>
</dbReference>
<dbReference type="Proteomes" id="UP000051373">
    <property type="component" value="Unassembled WGS sequence"/>
</dbReference>
<organism evidence="11 12">
    <name type="scientific">candidate division WOR_3 bacterium SM23_42</name>
    <dbReference type="NCBI Taxonomy" id="1703779"/>
    <lineage>
        <taxon>Bacteria</taxon>
        <taxon>Bacteria division WOR-3</taxon>
    </lineage>
</organism>
<keyword evidence="3" id="KW-0963">Cytoplasm</keyword>
<dbReference type="CDD" id="cd07153">
    <property type="entry name" value="Fur_like"/>
    <property type="match status" value="1"/>
</dbReference>
<feature type="binding site" evidence="10">
    <location>
        <position position="102"/>
    </location>
    <ligand>
        <name>Zn(2+)</name>
        <dbReference type="ChEBI" id="CHEBI:29105"/>
    </ligand>
</feature>
<keyword evidence="6 10" id="KW-0862">Zinc</keyword>
<keyword evidence="7" id="KW-0805">Transcription regulation</keyword>
<dbReference type="Gene3D" id="1.10.10.10">
    <property type="entry name" value="Winged helix-like DNA-binding domain superfamily/Winged helix DNA-binding domain"/>
    <property type="match status" value="1"/>
</dbReference>
<dbReference type="GO" id="GO:0000976">
    <property type="term" value="F:transcription cis-regulatory region binding"/>
    <property type="evidence" value="ECO:0007669"/>
    <property type="project" value="TreeGrafter"/>
</dbReference>
<evidence type="ECO:0008006" key="13">
    <source>
        <dbReference type="Google" id="ProtNLM"/>
    </source>
</evidence>
<dbReference type="GO" id="GO:0045892">
    <property type="term" value="P:negative regulation of DNA-templated transcription"/>
    <property type="evidence" value="ECO:0007669"/>
    <property type="project" value="TreeGrafter"/>
</dbReference>
<proteinExistence type="inferred from homology"/>
<keyword evidence="5 10" id="KW-0479">Metal-binding</keyword>
<dbReference type="PANTHER" id="PTHR33202">
    <property type="entry name" value="ZINC UPTAKE REGULATION PROTEIN"/>
    <property type="match status" value="1"/>
</dbReference>
<name>A0A0S8FVW7_UNCW3</name>
<dbReference type="InterPro" id="IPR036388">
    <property type="entry name" value="WH-like_DNA-bd_sf"/>
</dbReference>
<keyword evidence="8" id="KW-0238">DNA-binding</keyword>
<dbReference type="InterPro" id="IPR043135">
    <property type="entry name" value="Fur_C"/>
</dbReference>
<keyword evidence="9" id="KW-0804">Transcription</keyword>
<sequence>MIETISNSEQLRDLLTARGLKPTYQRLRILDFLNKHSDKHLTAEKIYEALAKKMPVLSMTTVYNTLNSFLKVRLVSAITITGTEVRYDFITTPHHHFLCRKCGRIVDIDVDCPVAKRKSIKGYEIEEIHGYFKGICKECLKKQRKH</sequence>
<dbReference type="GO" id="GO:0003700">
    <property type="term" value="F:DNA-binding transcription factor activity"/>
    <property type="evidence" value="ECO:0007669"/>
    <property type="project" value="InterPro"/>
</dbReference>
<evidence type="ECO:0000256" key="10">
    <source>
        <dbReference type="PIRSR" id="PIRSR602481-1"/>
    </source>
</evidence>
<protein>
    <recommendedName>
        <fullName evidence="13">Fur family transcriptional regulator</fullName>
    </recommendedName>
</protein>
<evidence type="ECO:0000256" key="1">
    <source>
        <dbReference type="ARBA" id="ARBA00004496"/>
    </source>
</evidence>
<feature type="binding site" evidence="10">
    <location>
        <position position="136"/>
    </location>
    <ligand>
        <name>Zn(2+)</name>
        <dbReference type="ChEBI" id="CHEBI:29105"/>
    </ligand>
</feature>
<gene>
    <name evidence="11" type="ORF">AMJ83_01130</name>
</gene>
<evidence type="ECO:0000313" key="11">
    <source>
        <dbReference type="EMBL" id="KPK64815.1"/>
    </source>
</evidence>
<feature type="binding site" evidence="10">
    <location>
        <position position="99"/>
    </location>
    <ligand>
        <name>Zn(2+)</name>
        <dbReference type="ChEBI" id="CHEBI:29105"/>
    </ligand>
</feature>
<evidence type="ECO:0000313" key="12">
    <source>
        <dbReference type="Proteomes" id="UP000051373"/>
    </source>
</evidence>
<dbReference type="FunFam" id="1.10.10.10:FF:000007">
    <property type="entry name" value="Ferric uptake regulation protein"/>
    <property type="match status" value="1"/>
</dbReference>
<evidence type="ECO:0000256" key="6">
    <source>
        <dbReference type="ARBA" id="ARBA00022833"/>
    </source>
</evidence>
<comment type="caution">
    <text evidence="11">The sequence shown here is derived from an EMBL/GenBank/DDBJ whole genome shotgun (WGS) entry which is preliminary data.</text>
</comment>
<comment type="subcellular location">
    <subcellularLocation>
        <location evidence="1">Cytoplasm</location>
    </subcellularLocation>
</comment>
<keyword evidence="4" id="KW-0678">Repressor</keyword>
<reference evidence="11 12" key="1">
    <citation type="journal article" date="2015" name="Microbiome">
        <title>Genomic resolution of linkages in carbon, nitrogen, and sulfur cycling among widespread estuary sediment bacteria.</title>
        <authorList>
            <person name="Baker B.J."/>
            <person name="Lazar C.S."/>
            <person name="Teske A.P."/>
            <person name="Dick G.J."/>
        </authorList>
    </citation>
    <scope>NUCLEOTIDE SEQUENCE [LARGE SCALE GENOMIC DNA]</scope>
    <source>
        <strain evidence="11">SM23_42</strain>
    </source>
</reference>
<evidence type="ECO:0000256" key="9">
    <source>
        <dbReference type="ARBA" id="ARBA00023163"/>
    </source>
</evidence>
<accession>A0A0S8FVW7</accession>
<comment type="similarity">
    <text evidence="2">Belongs to the Fur family.</text>
</comment>
<evidence type="ECO:0000256" key="4">
    <source>
        <dbReference type="ARBA" id="ARBA00022491"/>
    </source>
</evidence>
<dbReference type="AlphaFoldDB" id="A0A0S8FVW7"/>
<dbReference type="InterPro" id="IPR002481">
    <property type="entry name" value="FUR"/>
</dbReference>
<feature type="binding site" evidence="10">
    <location>
        <position position="139"/>
    </location>
    <ligand>
        <name>Zn(2+)</name>
        <dbReference type="ChEBI" id="CHEBI:29105"/>
    </ligand>
</feature>